<dbReference type="HOGENOM" id="CLU_000815_0_0_1"/>
<dbReference type="GO" id="GO:0005524">
    <property type="term" value="F:ATP binding"/>
    <property type="evidence" value="ECO:0007669"/>
    <property type="project" value="UniProtKB-UniRule"/>
</dbReference>
<dbReference type="Pfam" id="PF23748">
    <property type="entry name" value="Beta-prop_LRRK2"/>
    <property type="match status" value="1"/>
</dbReference>
<dbReference type="GO" id="GO:0009966">
    <property type="term" value="P:regulation of signal transduction"/>
    <property type="evidence" value="ECO:0007669"/>
    <property type="project" value="UniProtKB-ARBA"/>
</dbReference>
<dbReference type="Gene3D" id="3.40.50.300">
    <property type="entry name" value="P-loop containing nucleotide triphosphate hydrolases"/>
    <property type="match status" value="1"/>
</dbReference>
<proteinExistence type="inferred from homology"/>
<dbReference type="Pfam" id="PF16095">
    <property type="entry name" value="COR-A"/>
    <property type="match status" value="1"/>
</dbReference>
<accession>R7VFD9</accession>
<dbReference type="SUPFAM" id="SSF52058">
    <property type="entry name" value="L domain-like"/>
    <property type="match status" value="1"/>
</dbReference>
<evidence type="ECO:0000256" key="5">
    <source>
        <dbReference type="ARBA" id="ARBA00022679"/>
    </source>
</evidence>
<keyword evidence="7 13" id="KW-0547">Nucleotide-binding</keyword>
<evidence type="ECO:0000256" key="3">
    <source>
        <dbReference type="ARBA" id="ARBA00022527"/>
    </source>
</evidence>
<evidence type="ECO:0000256" key="7">
    <source>
        <dbReference type="ARBA" id="ARBA00022741"/>
    </source>
</evidence>
<evidence type="ECO:0000259" key="15">
    <source>
        <dbReference type="PROSITE" id="PS51424"/>
    </source>
</evidence>
<evidence type="ECO:0000313" key="18">
    <source>
        <dbReference type="Proteomes" id="UP000014760"/>
    </source>
</evidence>
<evidence type="ECO:0000256" key="12">
    <source>
        <dbReference type="ARBA" id="ARBA00048679"/>
    </source>
</evidence>
<keyword evidence="9 13" id="KW-0067">ATP-binding</keyword>
<dbReference type="PANTHER" id="PTHR48005:SF13">
    <property type="entry name" value="SERINE_THREONINE-PROTEIN KINASE DDB_G0278509-RELATED"/>
    <property type="match status" value="1"/>
</dbReference>
<dbReference type="InterPro" id="IPR011009">
    <property type="entry name" value="Kinase-like_dom_sf"/>
</dbReference>
<dbReference type="OrthoDB" id="1866797at2759"/>
<dbReference type="PANTHER" id="PTHR48005">
    <property type="entry name" value="LEUCINE RICH REPEAT KINASE 2"/>
    <property type="match status" value="1"/>
</dbReference>
<feature type="domain" description="Roc" evidence="15">
    <location>
        <begin position="438"/>
        <end position="625"/>
    </location>
</feature>
<dbReference type="InterPro" id="IPR057263">
    <property type="entry name" value="COR-B"/>
</dbReference>
<reference evidence="16 18" key="2">
    <citation type="journal article" date="2013" name="Nature">
        <title>Insights into bilaterian evolution from three spiralian genomes.</title>
        <authorList>
            <person name="Simakov O."/>
            <person name="Marletaz F."/>
            <person name="Cho S.J."/>
            <person name="Edsinger-Gonzales E."/>
            <person name="Havlak P."/>
            <person name="Hellsten U."/>
            <person name="Kuo D.H."/>
            <person name="Larsson T."/>
            <person name="Lv J."/>
            <person name="Arendt D."/>
            <person name="Savage R."/>
            <person name="Osoegawa K."/>
            <person name="de Jong P."/>
            <person name="Grimwood J."/>
            <person name="Chapman J.A."/>
            <person name="Shapiro H."/>
            <person name="Aerts A."/>
            <person name="Otillar R.P."/>
            <person name="Terry A.Y."/>
            <person name="Boore J.L."/>
            <person name="Grigoriev I.V."/>
            <person name="Lindberg D.R."/>
            <person name="Seaver E.C."/>
            <person name="Weisblat D.A."/>
            <person name="Putnam N.H."/>
            <person name="Rokhsar D.S."/>
        </authorList>
    </citation>
    <scope>NUCLEOTIDE SEQUENCE</scope>
    <source>
        <strain evidence="16 18">I ESC-2004</strain>
    </source>
</reference>
<evidence type="ECO:0000256" key="4">
    <source>
        <dbReference type="ARBA" id="ARBA00022614"/>
    </source>
</evidence>
<dbReference type="FunCoup" id="R7VFD9">
    <property type="interactions" value="564"/>
</dbReference>
<dbReference type="PROSITE" id="PS00108">
    <property type="entry name" value="PROTEIN_KINASE_ST"/>
    <property type="match status" value="1"/>
</dbReference>
<dbReference type="InterPro" id="IPR020859">
    <property type="entry name" value="ROC"/>
</dbReference>
<keyword evidence="3" id="KW-0723">Serine/threonine-protein kinase</keyword>
<dbReference type="Pfam" id="PF13855">
    <property type="entry name" value="LRR_8"/>
    <property type="match status" value="1"/>
</dbReference>
<dbReference type="EMBL" id="KB294550">
    <property type="protein sequence ID" value="ELU14390.1"/>
    <property type="molecule type" value="Genomic_DNA"/>
</dbReference>
<dbReference type="InterPro" id="IPR027417">
    <property type="entry name" value="P-loop_NTPase"/>
</dbReference>
<dbReference type="Gene3D" id="2.130.10.10">
    <property type="entry name" value="YVTN repeat-like/Quinoprotein amine dehydrogenase"/>
    <property type="match status" value="1"/>
</dbReference>
<dbReference type="InterPro" id="IPR032171">
    <property type="entry name" value="COR-A"/>
</dbReference>
<keyword evidence="6" id="KW-0677">Repeat</keyword>
<dbReference type="InterPro" id="IPR017441">
    <property type="entry name" value="Protein_kinase_ATP_BS"/>
</dbReference>
<dbReference type="Proteomes" id="UP000014760">
    <property type="component" value="Unassembled WGS sequence"/>
</dbReference>
<dbReference type="GO" id="GO:0004674">
    <property type="term" value="F:protein serine/threonine kinase activity"/>
    <property type="evidence" value="ECO:0007669"/>
    <property type="project" value="UniProtKB-KW"/>
</dbReference>
<keyword evidence="8" id="KW-0418">Kinase</keyword>
<dbReference type="InterPro" id="IPR003591">
    <property type="entry name" value="Leu-rich_rpt_typical-subtyp"/>
</dbReference>
<dbReference type="InterPro" id="IPR051420">
    <property type="entry name" value="Ser_Thr_Kinases_DiverseReg"/>
</dbReference>
<dbReference type="InterPro" id="IPR000719">
    <property type="entry name" value="Prot_kinase_dom"/>
</dbReference>
<dbReference type="SUPFAM" id="SSF56112">
    <property type="entry name" value="Protein kinase-like (PK-like)"/>
    <property type="match status" value="1"/>
</dbReference>
<dbReference type="EnsemblMetazoa" id="CapteT224870">
    <property type="protein sequence ID" value="CapteP224870"/>
    <property type="gene ID" value="CapteG224870"/>
</dbReference>
<dbReference type="EC" id="2.7.11.1" evidence="2"/>
<evidence type="ECO:0000256" key="11">
    <source>
        <dbReference type="ARBA" id="ARBA00047899"/>
    </source>
</evidence>
<dbReference type="Gene3D" id="3.80.10.10">
    <property type="entry name" value="Ribonuclease Inhibitor"/>
    <property type="match status" value="1"/>
</dbReference>
<dbReference type="Gene3D" id="1.10.10.2200">
    <property type="match status" value="1"/>
</dbReference>
<dbReference type="SUPFAM" id="SSF50978">
    <property type="entry name" value="WD40 repeat-like"/>
    <property type="match status" value="1"/>
</dbReference>
<reference evidence="18" key="1">
    <citation type="submission" date="2012-12" db="EMBL/GenBank/DDBJ databases">
        <authorList>
            <person name="Hellsten U."/>
            <person name="Grimwood J."/>
            <person name="Chapman J.A."/>
            <person name="Shapiro H."/>
            <person name="Aerts A."/>
            <person name="Otillar R.P."/>
            <person name="Terry A.Y."/>
            <person name="Boore J.L."/>
            <person name="Simakov O."/>
            <person name="Marletaz F."/>
            <person name="Cho S.-J."/>
            <person name="Edsinger-Gonzales E."/>
            <person name="Havlak P."/>
            <person name="Kuo D.-H."/>
            <person name="Larsson T."/>
            <person name="Lv J."/>
            <person name="Arendt D."/>
            <person name="Savage R."/>
            <person name="Osoegawa K."/>
            <person name="de Jong P."/>
            <person name="Lindberg D.R."/>
            <person name="Seaver E.C."/>
            <person name="Weisblat D.A."/>
            <person name="Putnam N.H."/>
            <person name="Grigoriev I.V."/>
            <person name="Rokhsar D.S."/>
        </authorList>
    </citation>
    <scope>NUCLEOTIDE SEQUENCE</scope>
    <source>
        <strain evidence="18">I ESC-2004</strain>
    </source>
</reference>
<dbReference type="PROSITE" id="PS51450">
    <property type="entry name" value="LRR"/>
    <property type="match status" value="2"/>
</dbReference>
<dbReference type="InterPro" id="IPR056602">
    <property type="entry name" value="Beta-prop_LRRK2"/>
</dbReference>
<feature type="binding site" evidence="13">
    <location>
        <position position="1029"/>
    </location>
    <ligand>
        <name>ATP</name>
        <dbReference type="ChEBI" id="CHEBI:30616"/>
    </ligand>
</feature>
<dbReference type="InterPro" id="IPR036322">
    <property type="entry name" value="WD40_repeat_dom_sf"/>
</dbReference>
<dbReference type="GO" id="GO:0005737">
    <property type="term" value="C:cytoplasm"/>
    <property type="evidence" value="ECO:0007669"/>
    <property type="project" value="UniProtKB-ARBA"/>
</dbReference>
<feature type="domain" description="Protein kinase" evidence="14">
    <location>
        <begin position="1002"/>
        <end position="1260"/>
    </location>
</feature>
<keyword evidence="5" id="KW-0808">Transferase</keyword>
<evidence type="ECO:0000256" key="6">
    <source>
        <dbReference type="ARBA" id="ARBA00022737"/>
    </source>
</evidence>
<evidence type="ECO:0000256" key="13">
    <source>
        <dbReference type="PROSITE-ProRule" id="PRU10141"/>
    </source>
</evidence>
<dbReference type="EMBL" id="AMQN01004869">
    <property type="status" value="NOT_ANNOTATED_CDS"/>
    <property type="molecule type" value="Genomic_DNA"/>
</dbReference>
<keyword evidence="4" id="KW-0433">Leucine-rich repeat</keyword>
<dbReference type="InterPro" id="IPR032675">
    <property type="entry name" value="LRR_dom_sf"/>
</dbReference>
<dbReference type="Gene3D" id="1.10.10.10">
    <property type="entry name" value="Winged helix-like DNA-binding domain superfamily/Winged helix DNA-binding domain"/>
    <property type="match status" value="1"/>
</dbReference>
<comment type="catalytic activity">
    <reaction evidence="12">
        <text>L-seryl-[protein] + ATP = O-phospho-L-seryl-[protein] + ADP + H(+)</text>
        <dbReference type="Rhea" id="RHEA:17989"/>
        <dbReference type="Rhea" id="RHEA-COMP:9863"/>
        <dbReference type="Rhea" id="RHEA-COMP:11604"/>
        <dbReference type="ChEBI" id="CHEBI:15378"/>
        <dbReference type="ChEBI" id="CHEBI:29999"/>
        <dbReference type="ChEBI" id="CHEBI:30616"/>
        <dbReference type="ChEBI" id="CHEBI:83421"/>
        <dbReference type="ChEBI" id="CHEBI:456216"/>
        <dbReference type="EC" id="2.7.11.1"/>
    </reaction>
</comment>
<evidence type="ECO:0000259" key="14">
    <source>
        <dbReference type="PROSITE" id="PS50011"/>
    </source>
</evidence>
<dbReference type="InterPro" id="IPR001245">
    <property type="entry name" value="Ser-Thr/Tyr_kinase_cat_dom"/>
</dbReference>
<comment type="similarity">
    <text evidence="1">Belongs to the protein kinase superfamily. TKL Ser/Thr protein kinase family. ROCO subfamily.</text>
</comment>
<dbReference type="GO" id="GO:0005525">
    <property type="term" value="F:GTP binding"/>
    <property type="evidence" value="ECO:0007669"/>
    <property type="project" value="UniProtKB-KW"/>
</dbReference>
<dbReference type="Gene3D" id="3.30.200.20">
    <property type="entry name" value="Phosphorylase Kinase, domain 1"/>
    <property type="match status" value="1"/>
</dbReference>
<dbReference type="SMART" id="SM00369">
    <property type="entry name" value="LRR_TYP"/>
    <property type="match status" value="5"/>
</dbReference>
<evidence type="ECO:0000256" key="1">
    <source>
        <dbReference type="ARBA" id="ARBA00008171"/>
    </source>
</evidence>
<comment type="catalytic activity">
    <reaction evidence="11">
        <text>L-threonyl-[protein] + ATP = O-phospho-L-threonyl-[protein] + ADP + H(+)</text>
        <dbReference type="Rhea" id="RHEA:46608"/>
        <dbReference type="Rhea" id="RHEA-COMP:11060"/>
        <dbReference type="Rhea" id="RHEA-COMP:11605"/>
        <dbReference type="ChEBI" id="CHEBI:15378"/>
        <dbReference type="ChEBI" id="CHEBI:30013"/>
        <dbReference type="ChEBI" id="CHEBI:30616"/>
        <dbReference type="ChEBI" id="CHEBI:61977"/>
        <dbReference type="ChEBI" id="CHEBI:456216"/>
        <dbReference type="EC" id="2.7.11.1"/>
    </reaction>
</comment>
<dbReference type="PRINTS" id="PR00019">
    <property type="entry name" value="LEURICHRPT"/>
</dbReference>
<keyword evidence="18" id="KW-1185">Reference proteome</keyword>
<evidence type="ECO:0000256" key="9">
    <source>
        <dbReference type="ARBA" id="ARBA00022840"/>
    </source>
</evidence>
<dbReference type="STRING" id="283909.R7VFD9"/>
<evidence type="ECO:0000313" key="17">
    <source>
        <dbReference type="EnsemblMetazoa" id="CapteP224870"/>
    </source>
</evidence>
<dbReference type="PROSITE" id="PS51424">
    <property type="entry name" value="ROC"/>
    <property type="match status" value="1"/>
</dbReference>
<evidence type="ECO:0000256" key="2">
    <source>
        <dbReference type="ARBA" id="ARBA00012513"/>
    </source>
</evidence>
<dbReference type="PRINTS" id="PR00109">
    <property type="entry name" value="TYRKINASE"/>
</dbReference>
<keyword evidence="10" id="KW-0342">GTP-binding</keyword>
<dbReference type="InterPro" id="IPR008271">
    <property type="entry name" value="Ser/Thr_kinase_AS"/>
</dbReference>
<dbReference type="InterPro" id="IPR036388">
    <property type="entry name" value="WH-like_DNA-bd_sf"/>
</dbReference>
<dbReference type="InterPro" id="IPR015943">
    <property type="entry name" value="WD40/YVTN_repeat-like_dom_sf"/>
</dbReference>
<reference evidence="17" key="3">
    <citation type="submission" date="2015-06" db="UniProtKB">
        <authorList>
            <consortium name="EnsemblMetazoa"/>
        </authorList>
    </citation>
    <scope>IDENTIFICATION</scope>
</reference>
<dbReference type="Gene3D" id="3.30.70.1390">
    <property type="entry name" value="ROC domain from the Parkinson's disease-associated leucine-rich repeat kinase 2"/>
    <property type="match status" value="1"/>
</dbReference>
<dbReference type="PRINTS" id="PR00449">
    <property type="entry name" value="RASTRNSFRMNG"/>
</dbReference>
<dbReference type="Gene3D" id="1.10.510.10">
    <property type="entry name" value="Transferase(Phosphotransferase) domain 1"/>
    <property type="match status" value="1"/>
</dbReference>
<dbReference type="PROSITE" id="PS00107">
    <property type="entry name" value="PROTEIN_KINASE_ATP"/>
    <property type="match status" value="1"/>
</dbReference>
<dbReference type="Pfam" id="PF25497">
    <property type="entry name" value="COR-B"/>
    <property type="match status" value="1"/>
</dbReference>
<dbReference type="Pfam" id="PF08477">
    <property type="entry name" value="Roc"/>
    <property type="match status" value="1"/>
</dbReference>
<dbReference type="SMART" id="SM00220">
    <property type="entry name" value="S_TKc"/>
    <property type="match status" value="1"/>
</dbReference>
<protein>
    <recommendedName>
        <fullName evidence="2">non-specific serine/threonine protein kinase</fullName>
        <ecNumber evidence="2">2.7.11.1</ecNumber>
    </recommendedName>
</protein>
<evidence type="ECO:0000256" key="8">
    <source>
        <dbReference type="ARBA" id="ARBA00022777"/>
    </source>
</evidence>
<dbReference type="OMA" id="FIVECMV"/>
<dbReference type="Pfam" id="PF00069">
    <property type="entry name" value="Pkinase"/>
    <property type="match status" value="1"/>
</dbReference>
<dbReference type="SUPFAM" id="SSF52540">
    <property type="entry name" value="P-loop containing nucleoside triphosphate hydrolases"/>
    <property type="match status" value="1"/>
</dbReference>
<dbReference type="PROSITE" id="PS50011">
    <property type="entry name" value="PROTEIN_KINASE_DOM"/>
    <property type="match status" value="1"/>
</dbReference>
<evidence type="ECO:0000313" key="16">
    <source>
        <dbReference type="EMBL" id="ELU14390.1"/>
    </source>
</evidence>
<name>R7VFD9_CAPTE</name>
<organism evidence="16">
    <name type="scientific">Capitella teleta</name>
    <name type="common">Polychaete worm</name>
    <dbReference type="NCBI Taxonomy" id="283909"/>
    <lineage>
        <taxon>Eukaryota</taxon>
        <taxon>Metazoa</taxon>
        <taxon>Spiralia</taxon>
        <taxon>Lophotrochozoa</taxon>
        <taxon>Annelida</taxon>
        <taxon>Polychaeta</taxon>
        <taxon>Sedentaria</taxon>
        <taxon>Scolecida</taxon>
        <taxon>Capitellidae</taxon>
        <taxon>Capitella</taxon>
    </lineage>
</organism>
<gene>
    <name evidence="16" type="ORF">CAPTEDRAFT_224870</name>
</gene>
<evidence type="ECO:0000256" key="10">
    <source>
        <dbReference type="ARBA" id="ARBA00023134"/>
    </source>
</evidence>
<sequence length="1670" mass="188417">MSWLNLPNCSIEYRKDEGRNRKFSSGNQTDGTSTYTRNLLAYVSSVGGVKVDLGKNEFPRGRSNTLDSCDSNWPETPSSNMCSSNLAAAYAARTPAIVSVNLSENKIKSLTGLCCLSSDPFPDVVPLFEDAFHKDPEESIPGNTPGDASSRNRSVSFVDADSIYSEEEYVQNEQDRKRKSSVPEFVAERLSYLQKLDMSHNYLSELALPVMKCLTGLNQLNISFNCLAEFPPIILQFSGLTTLDISNNKVGFTILYESQNNAGDLPTSSHIPPILEHLKTLDLSHNNLAKQSKEPFYVPKFILGLPTITRVNISYNDLLGLPAPNLWTSSSLLTLNASHNKIDQLNLDYISKKWDNLENFNLSNNKLKKLPREMGELSALSSLNLSHNPDLKTLPDEFGKLSRLWELNLEGLKLKLNPNIVHGRTTDLIRYLHEKLKKSVEYNRMKMMVVGYGGRGKSTLVKRLMRQIPTADPPPTVGFVIKEWKFPMKKGSRYVGQTLSCWDFAGQEEFYSQHQCFLFDKALYVVSCLQSEFGISELQTLKPWLMNIQAHAPKCPVIVVGTHIDKVPREKLSETIHRMHSSIYSLFRSPGFPSLKNAFLAEVSCGEVACGLSQLRLLIRTAVNKLNGRPVMGQMIPASYLKLQQLFAFELKTVNPSLPIINEHRVKSMVKDCKLDLEGEELRQAIRFLHETGVVLHYEDSSSHLNDLYILDPEWLCRMMAQVIAVREINPFVDQNGVLKKDVLKLLFNGKKIHHHGRRHFTFPPERINQYLKLLERFEVALPLNDHELLIPSKLPDKIPAGIQLPKDEALIRRHYNMRYIPVGFWSRLLIRLLVLSRSWLSQNGRGLGIEEVEPQQINFWKTGVIVSFVQDLTFTVHSFSKRARLECVEIAVPPSPHGAKLLGQIVDIIDSLIEEWFPGLLGVSPTGHSLVQCCAPCIQCPRLRPHVFSLNELLKQSETSDEIRCPKHDALVPLALLAPDAVFGDLERRYTLDVSELHSLVSPENLLGDGSFGCVYKGWYKGSKVAIKMYQPFGDVPVHKLIRQEATILQSLHHPSILHLIGVASRPWRLVMELAPFGSLDHVLKNREPLTRHMQHRIAYQIADGLQYLHSQKIVYRDLKPGNILVFNLAPGATINVKISDYGIAQVASPFGLSSAEGTPGYRAPEVVKGQTYLFQADVFSYGIVLYQILTSGQSPYSGQFRFELDNAVHSEVIKPISTKGFSPWTDMEELIWQCVRQNPDKRPTSSQIVEMLKDGEVLSLRRAFPLCKTNDADCIAHQMRADGGQEVWISCGEEGNSQLSWINMDETLNGFKEQRSKGTMFIDSRISTMIRVGDDHMVLGTQSGRIWVYDSDSHQRSHTLEPAEDSVVSLLHYTHRNKTDVDYLLVGLANGRVVVYPTTRSIRGKRSAMLKNITSPFCVLQSSSAQPLAVLQVGDDLQPVLCFEIGSTQRGRIYVTAGSLIQLLRVETKIQLDENIKWDTLCGGQPGNIQFMSRLNRSLHVAKRGSCVLECWSTYRRVLKNSLDLSTVLKPEDPVSPSETYAARITSMHSFDMDMLWLGCANGRIFVVDKGAYHVIRVIHRYTGPVRCIDQVRMAGCPNRILVATGWGFIPHRQKNNRATRDIEHHVSGCAFLTLWDSNIIAEEKAMQEDIQLRQEWDERQQHWEGGV</sequence>
<dbReference type="InterPro" id="IPR001611">
    <property type="entry name" value="Leu-rich_rpt"/>
</dbReference>